<dbReference type="GeneID" id="40100917"/>
<reference evidence="1" key="2">
    <citation type="submission" date="2017-10" db="EMBL/GenBank/DDBJ databases">
        <authorList>
            <person name="Banno H."/>
            <person name="Chua N.-H."/>
        </authorList>
    </citation>
    <scope>NUCLEOTIDE SEQUENCE [LARGE SCALE GENOMIC DNA]</scope>
</reference>
<dbReference type="EMBL" id="LT960551">
    <property type="protein sequence ID" value="SOK58776.1"/>
    <property type="molecule type" value="Genomic_DNA"/>
</dbReference>
<organism evidence="1 3">
    <name type="scientific">Yersinia phage fHe-Yen9-04</name>
    <dbReference type="NCBI Taxonomy" id="2052742"/>
    <lineage>
        <taxon>Viruses</taxon>
        <taxon>Duplodnaviria</taxon>
        <taxon>Heunggongvirae</taxon>
        <taxon>Uroviricota</taxon>
        <taxon>Caudoviricetes</taxon>
        <taxon>Eneladusvirus</taxon>
        <taxon>Eneladusvirus Yen904</taxon>
    </lineage>
</organism>
<evidence type="ECO:0000313" key="2">
    <source>
        <dbReference type="EMBL" id="VUE36545.1"/>
    </source>
</evidence>
<accession>A0A2C9CYA1</accession>
<proteinExistence type="predicted"/>
<dbReference type="EMBL" id="LR596615">
    <property type="protein sequence ID" value="VUE36545.1"/>
    <property type="molecule type" value="Genomic_DNA"/>
</dbReference>
<reference evidence="3" key="1">
    <citation type="submission" date="2017-10" db="EMBL/GenBank/DDBJ databases">
        <authorList>
            <person name="Skurnik M."/>
        </authorList>
    </citation>
    <scope>NUCLEOTIDE SEQUENCE [LARGE SCALE GENOMIC DNA]</scope>
</reference>
<evidence type="ECO:0000313" key="1">
    <source>
        <dbReference type="EMBL" id="SOK58776.1"/>
    </source>
</evidence>
<dbReference type="RefSeq" id="YP_009624109.1">
    <property type="nucleotide sequence ID" value="NC_042116.1"/>
</dbReference>
<name>A0A2C9CYA1_9CAUD</name>
<protein>
    <submittedName>
        <fullName evidence="1">Uncharacterized protein</fullName>
    </submittedName>
</protein>
<gene>
    <name evidence="1" type="primary">g499</name>
</gene>
<sequence>MSRRGKISTILNYTIDELVQMMMSNDILKENIRLYQKNYNMNEITKRHAMAAYKAFKKYKKQVRDEEKIKRIKLNKELRIMKYNEDNPLSFRYRTVEEIYVLIRDNQSCFNLAWNYVSPCKTKTKLEPLLIERTRKALVRYYKKKDRNNPKLKKLLDRDPANI</sequence>
<dbReference type="KEGG" id="vg:40100917"/>
<evidence type="ECO:0000313" key="4">
    <source>
        <dbReference type="Proteomes" id="UP000317227"/>
    </source>
</evidence>
<dbReference type="Proteomes" id="UP000240931">
    <property type="component" value="Segment"/>
</dbReference>
<evidence type="ECO:0000313" key="3">
    <source>
        <dbReference type="Proteomes" id="UP000240931"/>
    </source>
</evidence>
<reference evidence="2 4" key="3">
    <citation type="submission" date="2019-06" db="EMBL/GenBank/DDBJ databases">
        <authorList>
            <person name="Bower L."/>
            <person name="Leinonen R."/>
        </authorList>
    </citation>
    <scope>NUCLEOTIDE SEQUENCE [LARGE SCALE GENOMIC DNA]</scope>
</reference>
<dbReference type="Proteomes" id="UP000317227">
    <property type="component" value="Segment"/>
</dbReference>
<keyword evidence="3" id="KW-1185">Reference proteome</keyword>